<dbReference type="EMBL" id="HE796927">
    <property type="protein sequence ID" value="CCL99283.1"/>
    <property type="molecule type" value="Genomic_DNA"/>
</dbReference>
<dbReference type="Pfam" id="PF06985">
    <property type="entry name" value="HET"/>
    <property type="match status" value="1"/>
</dbReference>
<dbReference type="AlphaFoldDB" id="J4G0W9"/>
<dbReference type="STRING" id="599839.J4G0W9"/>
<feature type="domain" description="Heterokaryon incompatibility" evidence="1">
    <location>
        <begin position="213"/>
        <end position="356"/>
    </location>
</feature>
<proteinExistence type="predicted"/>
<sequence length="716" mass="80133">MTPQIPNSETTSYLCPTCSTLDFHHILQVGVPREEAIPLGSLVEILSKAVQCRMCRLIKTAFQRTWLLDKQDLATTDLAGIECALFAMECGCLRDPAPPMRDRCHRLFILPSDRPQKVYDVMRAAQSGLTLDIQLLEEDAHIFDRSREVHGRKVSDTVDITLVKEWIRMCEEEHREVCKVVWWRGADETLPDGVRMVDVVTMSIVPAPPACRYIALSYLWGGVGEEYQTTQANISERASPNSLDTCPLPVTITDSILLTRELGERYLWVDALCIIQDSAEDKALQIEVMELIYGSSFLTIFAAGGRNALPGLRPGTRAQRQHIEVVQDLHFAVPLPTLREVLAQSIWGTRGWTYQELMLSRRRLYFTNQQVYFECGQEIWCEDVLAESKRLPRSYHPLRNTGGGNFTYLREPPSWLKRDYTLGYMTAIGQYTQRKLTNEADAVDAISALTNAMAKGFKLAGGVPSQAFRYGMAVVDLNQALLWQPTAGTLLTRRCIPKGAPWPSWSWAGWCGPVQYQDVWFGSQTPHLVETLIDKWYIWDGSKLIQLDVRTITFATAYPEEEGGLTRYVPPCGPLSLEDGKVSKDGTLVFYTTAANFTVERVHNASEGMESADEQYALFAILAVSESRLVQAGRIYMPSSTPSPSCLRFAVLSRTNGIVGIYDEDVYGSRYSGCYLYVIALGVAGSQDEDQRLGIGIIFEKAWLAAGAKGTSIFLT</sequence>
<dbReference type="InterPro" id="IPR010730">
    <property type="entry name" value="HET"/>
</dbReference>
<evidence type="ECO:0000259" key="1">
    <source>
        <dbReference type="Pfam" id="PF06985"/>
    </source>
</evidence>
<reference evidence="2 3" key="1">
    <citation type="journal article" date="2012" name="Appl. Environ. Microbiol.">
        <title>Short-read sequencing for genomic analysis of the brown rot fungus Fibroporia radiculosa.</title>
        <authorList>
            <person name="Tang J.D."/>
            <person name="Perkins A.D."/>
            <person name="Sonstegard T.S."/>
            <person name="Schroeder S.G."/>
            <person name="Burgess S.C."/>
            <person name="Diehl S.V."/>
        </authorList>
    </citation>
    <scope>NUCLEOTIDE SEQUENCE [LARGE SCALE GENOMIC DNA]</scope>
    <source>
        <strain evidence="2 3">TFFH 294</strain>
    </source>
</reference>
<name>J4G0W9_9APHY</name>
<dbReference type="GeneID" id="24094194"/>
<organism evidence="2 3">
    <name type="scientific">Fibroporia radiculosa</name>
    <dbReference type="NCBI Taxonomy" id="599839"/>
    <lineage>
        <taxon>Eukaryota</taxon>
        <taxon>Fungi</taxon>
        <taxon>Dikarya</taxon>
        <taxon>Basidiomycota</taxon>
        <taxon>Agaricomycotina</taxon>
        <taxon>Agaricomycetes</taxon>
        <taxon>Polyporales</taxon>
        <taxon>Fibroporiaceae</taxon>
        <taxon>Fibroporia</taxon>
    </lineage>
</organism>
<dbReference type="RefSeq" id="XP_012178566.1">
    <property type="nucleotide sequence ID" value="XM_012323176.1"/>
</dbReference>
<dbReference type="OrthoDB" id="2747661at2759"/>
<evidence type="ECO:0000313" key="3">
    <source>
        <dbReference type="Proteomes" id="UP000006352"/>
    </source>
</evidence>
<dbReference type="HOGENOM" id="CLU_003953_5_1_1"/>
<evidence type="ECO:0000313" key="2">
    <source>
        <dbReference type="EMBL" id="CCL99283.1"/>
    </source>
</evidence>
<keyword evidence="3" id="KW-1185">Reference proteome</keyword>
<dbReference type="PANTHER" id="PTHR33112">
    <property type="entry name" value="DOMAIN PROTEIN, PUTATIVE-RELATED"/>
    <property type="match status" value="1"/>
</dbReference>
<dbReference type="InParanoid" id="J4G0W9"/>
<gene>
    <name evidence="2" type="ORF">FIBRA_01299</name>
</gene>
<dbReference type="Proteomes" id="UP000006352">
    <property type="component" value="Unassembled WGS sequence"/>
</dbReference>
<accession>J4G0W9</accession>
<protein>
    <recommendedName>
        <fullName evidence="1">Heterokaryon incompatibility domain-containing protein</fullName>
    </recommendedName>
</protein>
<dbReference type="PANTHER" id="PTHR33112:SF12">
    <property type="entry name" value="HETEROKARYON INCOMPATIBILITY DOMAIN-CONTAINING PROTEIN"/>
    <property type="match status" value="1"/>
</dbReference>